<dbReference type="GO" id="GO:0031123">
    <property type="term" value="P:RNA 3'-end processing"/>
    <property type="evidence" value="ECO:0007669"/>
    <property type="project" value="TreeGrafter"/>
</dbReference>
<dbReference type="CDD" id="cd05402">
    <property type="entry name" value="NT_PAP_TUTase"/>
    <property type="match status" value="1"/>
</dbReference>
<evidence type="ECO:0000256" key="2">
    <source>
        <dbReference type="ARBA" id="ARBA00022842"/>
    </source>
</evidence>
<feature type="compositionally biased region" description="Polar residues" evidence="3">
    <location>
        <begin position="24"/>
        <end position="34"/>
    </location>
</feature>
<dbReference type="InterPro" id="IPR045862">
    <property type="entry name" value="Trf4-like"/>
</dbReference>
<feature type="region of interest" description="Disordered" evidence="3">
    <location>
        <begin position="618"/>
        <end position="735"/>
    </location>
</feature>
<feature type="compositionally biased region" description="Low complexity" evidence="3">
    <location>
        <begin position="668"/>
        <end position="710"/>
    </location>
</feature>
<dbReference type="Gene3D" id="3.30.460.10">
    <property type="entry name" value="Beta Polymerase, domain 2"/>
    <property type="match status" value="1"/>
</dbReference>
<gene>
    <name evidence="6" type="ORF">DLAC_07037</name>
</gene>
<dbReference type="GO" id="GO:0003729">
    <property type="term" value="F:mRNA binding"/>
    <property type="evidence" value="ECO:0007669"/>
    <property type="project" value="TreeGrafter"/>
</dbReference>
<dbReference type="InterPro" id="IPR043519">
    <property type="entry name" value="NT_sf"/>
</dbReference>
<dbReference type="InterPro" id="IPR054708">
    <property type="entry name" value="MTPAP-like_central"/>
</dbReference>
<dbReference type="PANTHER" id="PTHR23092:SF15">
    <property type="entry name" value="INACTIVE NON-CANONICAL POLY(A) RNA POLYMERASE PROTEIN TRF4-2-RELATED"/>
    <property type="match status" value="1"/>
</dbReference>
<feature type="compositionally biased region" description="Low complexity" evidence="3">
    <location>
        <begin position="59"/>
        <end position="74"/>
    </location>
</feature>
<feature type="compositionally biased region" description="Low complexity" evidence="3">
    <location>
        <begin position="100"/>
        <end position="110"/>
    </location>
</feature>
<feature type="compositionally biased region" description="Low complexity" evidence="3">
    <location>
        <begin position="180"/>
        <end position="201"/>
    </location>
</feature>
<dbReference type="SUPFAM" id="SSF81631">
    <property type="entry name" value="PAP/OAS1 substrate-binding domain"/>
    <property type="match status" value="1"/>
</dbReference>
<dbReference type="GO" id="GO:0046872">
    <property type="term" value="F:metal ion binding"/>
    <property type="evidence" value="ECO:0007669"/>
    <property type="project" value="UniProtKB-KW"/>
</dbReference>
<feature type="region of interest" description="Disordered" evidence="3">
    <location>
        <begin position="144"/>
        <end position="167"/>
    </location>
</feature>
<evidence type="ECO:0000259" key="5">
    <source>
        <dbReference type="Pfam" id="PF22600"/>
    </source>
</evidence>
<dbReference type="InParanoid" id="A0A151ZE18"/>
<evidence type="ECO:0000256" key="1">
    <source>
        <dbReference type="ARBA" id="ARBA00022723"/>
    </source>
</evidence>
<feature type="region of interest" description="Disordered" evidence="3">
    <location>
        <begin position="1"/>
        <end position="121"/>
    </location>
</feature>
<proteinExistence type="predicted"/>
<dbReference type="AlphaFoldDB" id="A0A151ZE18"/>
<dbReference type="OMA" id="VHNGGFY"/>
<feature type="domain" description="Poly(A) RNA polymerase mitochondrial-like central palm" evidence="5">
    <location>
        <begin position="255"/>
        <end position="400"/>
    </location>
</feature>
<keyword evidence="2" id="KW-0460">Magnesium</keyword>
<dbReference type="GO" id="GO:0031499">
    <property type="term" value="C:TRAMP complex"/>
    <property type="evidence" value="ECO:0007669"/>
    <property type="project" value="TreeGrafter"/>
</dbReference>
<name>A0A151ZE18_TIELA</name>
<sequence length="735" mass="82249">MLKRKKPQNGSPPSTSPPPLDGFDQQTTSVGNQNNKDHNDHHSGKSKSNKHNKKDKKVSSSNGDNRSNSSTSSNPKKYQKSNNSSVNNNDLIDHHQHIVNNTNNNSSNNTADQSSSPNPLYDKEQLNLIKGSTSQLVNDKFKLESQDNSNNSSNNNRSASQTPSILQQSQQEIDFIPITSATTNNNNSNIKNNNKNQTNTNKNEKKLTNNNNSNNHTFENNGSNSHFNNSKEPYKHVPIWLEGVYSSKELSDLTLSKEIEHFVEWINPNIYENRLRQKLVKDVEAIIRVIWPNARIVIFGSFLSDLSLPSSDIDIQVNNIDSVGQSSSTSSSVYNNNFSYDPIRDLHSSLIQNHQNSFTNCRLISGAKVPIIKMQSKNTFYNIDICFNTPNGIENTVIVKSLLDKYKSMRTLLLVIKFFLFQNSLHETYTGGIGSYALALMVVSFIQLRYVPMNLRTHLASSKSRKNFKHAGDDTDYGAMLVEFFELYGRSFNYSLYGISLENGGFYFVKEEQWGTSLTLLDPHDRDNDVGRNSFNIPFIRGAFTNTLLKIISNEMLKDRYSKISFPTILSKIIEERLVEQIAKERNSVIKYGKTQEESNQLPPLVKNLDELIKNPVSATYGTSKPKSSSTTFVSVSSSDESSSNEKDIVTLDTSSSSEDNSSESENEAISLSSDDNNSYSDYSSSSDSEIESGANSSSPNHSNSSPISSDNEDSSDNKSSNHINQKKKSDPYGW</sequence>
<dbReference type="GO" id="GO:1990817">
    <property type="term" value="F:poly(A) RNA polymerase activity"/>
    <property type="evidence" value="ECO:0007669"/>
    <property type="project" value="InterPro"/>
</dbReference>
<dbReference type="OrthoDB" id="273917at2759"/>
<feature type="region of interest" description="Disordered" evidence="3">
    <location>
        <begin position="180"/>
        <end position="230"/>
    </location>
</feature>
<keyword evidence="1" id="KW-0479">Metal-binding</keyword>
<feature type="compositionally biased region" description="Polar residues" evidence="3">
    <location>
        <begin position="80"/>
        <end position="90"/>
    </location>
</feature>
<dbReference type="SUPFAM" id="SSF81301">
    <property type="entry name" value="Nucleotidyltransferase"/>
    <property type="match status" value="1"/>
</dbReference>
<dbReference type="Proteomes" id="UP000076078">
    <property type="component" value="Unassembled WGS sequence"/>
</dbReference>
<accession>A0A151ZE18</accession>
<feature type="compositionally biased region" description="Low complexity" evidence="3">
    <location>
        <begin position="208"/>
        <end position="225"/>
    </location>
</feature>
<feature type="domain" description="PAP-associated" evidence="4">
    <location>
        <begin position="477"/>
        <end position="528"/>
    </location>
</feature>
<dbReference type="STRING" id="361077.A0A151ZE18"/>
<protein>
    <submittedName>
        <fullName evidence="6">PAP/25A-associated domain-containing protein</fullName>
    </submittedName>
</protein>
<evidence type="ECO:0000259" key="4">
    <source>
        <dbReference type="Pfam" id="PF03828"/>
    </source>
</evidence>
<dbReference type="GO" id="GO:0043634">
    <property type="term" value="P:polyadenylation-dependent ncRNA catabolic process"/>
    <property type="evidence" value="ECO:0007669"/>
    <property type="project" value="TreeGrafter"/>
</dbReference>
<keyword evidence="7" id="KW-1185">Reference proteome</keyword>
<evidence type="ECO:0000313" key="7">
    <source>
        <dbReference type="Proteomes" id="UP000076078"/>
    </source>
</evidence>
<dbReference type="Pfam" id="PF22600">
    <property type="entry name" value="MTPAP-like_central"/>
    <property type="match status" value="1"/>
</dbReference>
<organism evidence="6 7">
    <name type="scientific">Tieghemostelium lacteum</name>
    <name type="common">Slime mold</name>
    <name type="synonym">Dictyostelium lacteum</name>
    <dbReference type="NCBI Taxonomy" id="361077"/>
    <lineage>
        <taxon>Eukaryota</taxon>
        <taxon>Amoebozoa</taxon>
        <taxon>Evosea</taxon>
        <taxon>Eumycetozoa</taxon>
        <taxon>Dictyostelia</taxon>
        <taxon>Dictyosteliales</taxon>
        <taxon>Raperosteliaceae</taxon>
        <taxon>Tieghemostelium</taxon>
    </lineage>
</organism>
<feature type="compositionally biased region" description="Low complexity" evidence="3">
    <location>
        <begin position="146"/>
        <end position="160"/>
    </location>
</feature>
<dbReference type="Gene3D" id="1.10.1410.10">
    <property type="match status" value="1"/>
</dbReference>
<dbReference type="InterPro" id="IPR002058">
    <property type="entry name" value="PAP_assoc"/>
</dbReference>
<comment type="caution">
    <text evidence="6">The sequence shown here is derived from an EMBL/GenBank/DDBJ whole genome shotgun (WGS) entry which is preliminary data.</text>
</comment>
<dbReference type="EMBL" id="LODT01000031">
    <property type="protein sequence ID" value="KYQ92191.1"/>
    <property type="molecule type" value="Genomic_DNA"/>
</dbReference>
<feature type="compositionally biased region" description="Low complexity" evidence="3">
    <location>
        <begin position="624"/>
        <end position="642"/>
    </location>
</feature>
<feature type="compositionally biased region" description="Basic residues" evidence="3">
    <location>
        <begin position="44"/>
        <end position="56"/>
    </location>
</feature>
<dbReference type="PANTHER" id="PTHR23092">
    <property type="entry name" value="POLY(A) RNA POLYMERASE"/>
    <property type="match status" value="1"/>
</dbReference>
<evidence type="ECO:0000313" key="6">
    <source>
        <dbReference type="EMBL" id="KYQ92191.1"/>
    </source>
</evidence>
<reference evidence="6 7" key="1">
    <citation type="submission" date="2015-12" db="EMBL/GenBank/DDBJ databases">
        <title>Dictyostelia acquired genes for synthesis and detection of signals that induce cell-type specialization by lateral gene transfer from prokaryotes.</title>
        <authorList>
            <person name="Gloeckner G."/>
            <person name="Schaap P."/>
        </authorList>
    </citation>
    <scope>NUCLEOTIDE SEQUENCE [LARGE SCALE GENOMIC DNA]</scope>
    <source>
        <strain evidence="6 7">TK</strain>
    </source>
</reference>
<evidence type="ECO:0000256" key="3">
    <source>
        <dbReference type="SAM" id="MobiDB-lite"/>
    </source>
</evidence>
<dbReference type="GO" id="GO:0005730">
    <property type="term" value="C:nucleolus"/>
    <property type="evidence" value="ECO:0007669"/>
    <property type="project" value="TreeGrafter"/>
</dbReference>
<dbReference type="Pfam" id="PF03828">
    <property type="entry name" value="PAP_assoc"/>
    <property type="match status" value="1"/>
</dbReference>